<evidence type="ECO:0000256" key="3">
    <source>
        <dbReference type="SAM" id="Phobius"/>
    </source>
</evidence>
<keyword evidence="3" id="KW-0812">Transmembrane</keyword>
<dbReference type="SMART" id="SM00267">
    <property type="entry name" value="GGDEF"/>
    <property type="match status" value="1"/>
</dbReference>
<dbReference type="InterPro" id="IPR029787">
    <property type="entry name" value="Nucleotide_cyclase"/>
</dbReference>
<dbReference type="Gene3D" id="2.130.10.10">
    <property type="entry name" value="YVTN repeat-like/Quinoprotein amine dehydrogenase"/>
    <property type="match status" value="3"/>
</dbReference>
<keyword evidence="3" id="KW-0472">Membrane</keyword>
<dbReference type="Gene3D" id="2.60.40.10">
    <property type="entry name" value="Immunoglobulins"/>
    <property type="match status" value="1"/>
</dbReference>
<dbReference type="InterPro" id="IPR000160">
    <property type="entry name" value="GGDEF_dom"/>
</dbReference>
<evidence type="ECO:0000256" key="1">
    <source>
        <dbReference type="ARBA" id="ARBA00012528"/>
    </source>
</evidence>
<dbReference type="Pfam" id="PF00990">
    <property type="entry name" value="GGDEF"/>
    <property type="match status" value="1"/>
</dbReference>
<dbReference type="GO" id="GO:0052621">
    <property type="term" value="F:diguanylate cyclase activity"/>
    <property type="evidence" value="ECO:0007669"/>
    <property type="project" value="UniProtKB-EC"/>
</dbReference>
<dbReference type="Gene3D" id="3.30.70.270">
    <property type="match status" value="1"/>
</dbReference>
<evidence type="ECO:0000313" key="6">
    <source>
        <dbReference type="Proteomes" id="UP000264702"/>
    </source>
</evidence>
<feature type="domain" description="GGDEF" evidence="4">
    <location>
        <begin position="840"/>
        <end position="978"/>
    </location>
</feature>
<dbReference type="PANTHER" id="PTHR45138">
    <property type="entry name" value="REGULATORY COMPONENTS OF SENSORY TRANSDUCTION SYSTEM"/>
    <property type="match status" value="1"/>
</dbReference>
<proteinExistence type="predicted"/>
<dbReference type="NCBIfam" id="TIGR00254">
    <property type="entry name" value="GGDEF"/>
    <property type="match status" value="1"/>
</dbReference>
<dbReference type="FunFam" id="3.30.70.270:FF:000001">
    <property type="entry name" value="Diguanylate cyclase domain protein"/>
    <property type="match status" value="1"/>
</dbReference>
<evidence type="ECO:0000259" key="4">
    <source>
        <dbReference type="PROSITE" id="PS50887"/>
    </source>
</evidence>
<dbReference type="InterPro" id="IPR011110">
    <property type="entry name" value="Reg_prop"/>
</dbReference>
<accession>A0A372INC9</accession>
<dbReference type="SUPFAM" id="SSF55073">
    <property type="entry name" value="Nucleotide cyclase"/>
    <property type="match status" value="1"/>
</dbReference>
<dbReference type="InterPro" id="IPR050469">
    <property type="entry name" value="Diguanylate_Cyclase"/>
</dbReference>
<dbReference type="Pfam" id="PF07494">
    <property type="entry name" value="Reg_prop"/>
    <property type="match status" value="2"/>
</dbReference>
<dbReference type="PROSITE" id="PS50887">
    <property type="entry name" value="GGDEF"/>
    <property type="match status" value="1"/>
</dbReference>
<keyword evidence="6" id="KW-1185">Reference proteome</keyword>
<dbReference type="GO" id="GO:0005886">
    <property type="term" value="C:plasma membrane"/>
    <property type="evidence" value="ECO:0007669"/>
    <property type="project" value="TreeGrafter"/>
</dbReference>
<reference evidence="5 6" key="1">
    <citation type="submission" date="2018-08" db="EMBL/GenBank/DDBJ databases">
        <title>Acidipila sp. 4G-K13, an acidobacterium isolated from forest soil.</title>
        <authorList>
            <person name="Gao Z.-H."/>
            <person name="Qiu L.-H."/>
        </authorList>
    </citation>
    <scope>NUCLEOTIDE SEQUENCE [LARGE SCALE GENOMIC DNA]</scope>
    <source>
        <strain evidence="5 6">4G-K13</strain>
    </source>
</reference>
<dbReference type="EMBL" id="QVQT01000004">
    <property type="protein sequence ID" value="RFU16395.1"/>
    <property type="molecule type" value="Genomic_DNA"/>
</dbReference>
<gene>
    <name evidence="5" type="ORF">D0Y96_13495</name>
</gene>
<feature type="transmembrane region" description="Helical" evidence="3">
    <location>
        <begin position="763"/>
        <end position="783"/>
    </location>
</feature>
<dbReference type="GO" id="GO:0043709">
    <property type="term" value="P:cell adhesion involved in single-species biofilm formation"/>
    <property type="evidence" value="ECO:0007669"/>
    <property type="project" value="TreeGrafter"/>
</dbReference>
<sequence length="985" mass="108465">MLYCEHSLPEPMMPFLCPYVRLRAAFLCLIFLAGGAASCAAQRYTFRTWGASQGLRNLNVVSMMEDRSGFLWLGTDNGLFRYDGARFLEFSTGQGLRDPYVVALAEDATGRLWAGTSGGLFYLDGGRFAEVRSAEGSLSVGLDGSLTALKNGHLLAVSRSRLFEIAPNGDDKWSANAVAGSGDFRSLDPSETITSVLADRDDRIWFGCGKNVCEVHGSRLTRWDAGSGVPQDDWLAFYEDHNGNIWVRSTAHVVELGNGASRWEDRTGSSGPELANNYYVSFGETAEGDVITPSSDGVAVWRGGAWQLYGPQQGFSHYDVESLFTDHHGMVWIGEAGHGLARWLGYGQWENWTIDDGLGSPIVWAVLRDDNGRVWVAHDKGISVSDPQRKSFTTVAAGLTLGMTVGLTKDRTGKIWAVTNSGVVARIQPGTMKAEKVGTVASGNQIYADGMGHIWISTEHGLYEIDSDAKAGAAQKVTVTGLDRGNVNRVTGRSDGTVWAASEDGLFVREGDIWKRVSCTSCEDHGAVTRQITDMDFASDGSLWAAINFSRVVRFSLRGDRIVSVEWMGSGQVSSLSTQFVRFDRQGRLWVGHDRGVDVFDGQRWRLLTSADGLLWNDTDNKAFWADSDGTVWIGTSEGISRFTGGPHNTLPEDAAPTRPTIEIPAAGEVPEGGNPELPWSRAPLKIRFAPLNFGLEGKLSYEYELEGEDSDWVQTTEAETQYSRLSPGEYVFSLRTIDDTTHRESPVAEMTFTVLPNWWQTWAFRLLLALLAAGLLAIAWRLRVRHLLRRQQELEVLVAARTHELEQQATHDDLTGLLNHKGIIQMLMVELERAKRQRLPLAVVLADLDFFKEVNDKYGHLAGDSVLREMGARLQSGIRVYDKAGRYGGEEFLLLMPTLGGVAAMTRIEELRLALAARPYEIDGSQLSVTCSFGVVLLDGHEEHTPLWSPNEALAAADRALYRAKNNGRDRVEYAATEATPPMK</sequence>
<dbReference type="SUPFAM" id="SSF63829">
    <property type="entry name" value="Calcium-dependent phosphotriesterase"/>
    <property type="match status" value="2"/>
</dbReference>
<dbReference type="AlphaFoldDB" id="A0A372INC9"/>
<dbReference type="InterPro" id="IPR013783">
    <property type="entry name" value="Ig-like_fold"/>
</dbReference>
<dbReference type="GO" id="GO:1902201">
    <property type="term" value="P:negative regulation of bacterial-type flagellum-dependent cell motility"/>
    <property type="evidence" value="ECO:0007669"/>
    <property type="project" value="TreeGrafter"/>
</dbReference>
<evidence type="ECO:0000256" key="2">
    <source>
        <dbReference type="ARBA" id="ARBA00034247"/>
    </source>
</evidence>
<dbReference type="EC" id="2.7.7.65" evidence="1"/>
<organism evidence="5 6">
    <name type="scientific">Paracidobacterium acidisoli</name>
    <dbReference type="NCBI Taxonomy" id="2303751"/>
    <lineage>
        <taxon>Bacteria</taxon>
        <taxon>Pseudomonadati</taxon>
        <taxon>Acidobacteriota</taxon>
        <taxon>Terriglobia</taxon>
        <taxon>Terriglobales</taxon>
        <taxon>Acidobacteriaceae</taxon>
        <taxon>Paracidobacterium</taxon>
    </lineage>
</organism>
<evidence type="ECO:0000313" key="5">
    <source>
        <dbReference type="EMBL" id="RFU16395.1"/>
    </source>
</evidence>
<dbReference type="PANTHER" id="PTHR45138:SF9">
    <property type="entry name" value="DIGUANYLATE CYCLASE DGCM-RELATED"/>
    <property type="match status" value="1"/>
</dbReference>
<keyword evidence="3" id="KW-1133">Transmembrane helix</keyword>
<dbReference type="CDD" id="cd01949">
    <property type="entry name" value="GGDEF"/>
    <property type="match status" value="1"/>
</dbReference>
<name>A0A372INC9_9BACT</name>
<comment type="caution">
    <text evidence="5">The sequence shown here is derived from an EMBL/GenBank/DDBJ whole genome shotgun (WGS) entry which is preliminary data.</text>
</comment>
<protein>
    <recommendedName>
        <fullName evidence="1">diguanylate cyclase</fullName>
        <ecNumber evidence="1">2.7.7.65</ecNumber>
    </recommendedName>
</protein>
<dbReference type="InterPro" id="IPR015943">
    <property type="entry name" value="WD40/YVTN_repeat-like_dom_sf"/>
</dbReference>
<dbReference type="InterPro" id="IPR043128">
    <property type="entry name" value="Rev_trsase/Diguanyl_cyclase"/>
</dbReference>
<comment type="catalytic activity">
    <reaction evidence="2">
        <text>2 GTP = 3',3'-c-di-GMP + 2 diphosphate</text>
        <dbReference type="Rhea" id="RHEA:24898"/>
        <dbReference type="ChEBI" id="CHEBI:33019"/>
        <dbReference type="ChEBI" id="CHEBI:37565"/>
        <dbReference type="ChEBI" id="CHEBI:58805"/>
        <dbReference type="EC" id="2.7.7.65"/>
    </reaction>
</comment>
<dbReference type="Pfam" id="PF07495">
    <property type="entry name" value="Y_Y_Y"/>
    <property type="match status" value="1"/>
</dbReference>
<dbReference type="Proteomes" id="UP000264702">
    <property type="component" value="Unassembled WGS sequence"/>
</dbReference>
<dbReference type="InterPro" id="IPR011123">
    <property type="entry name" value="Y_Y_Y"/>
</dbReference>